<evidence type="ECO:0000256" key="1">
    <source>
        <dbReference type="ARBA" id="ARBA00022679"/>
    </source>
</evidence>
<sequence length="382" mass="42666">MRAYITNTSAFLPNQPVENEQIEDVLGMVGGKPSRAKRLVLRSNGIKQRYYAIDPESGELSHSNAEMTALCVRRLFASEAELNQMQCLVSGTSIPDQVMPGHGLMVHGELGNQCCEVISTSGICLSGAAALKYAYLAVKSGEFKQAVSTGSELVSPVLRASHYEGESKYKIENLKKNPEIAFEKDFLRWMLSDGAGAFRVESEPNQRAEQPVVEIDWIEIYSYANELETCMYSGAEKLEDGSLESWKLYTQQGLIDHSVMSIKQDVKLLNENIVPMAVKETLKRVIAKTGLQADQVDYFLPHISSMYFDEKVYEALVELDFEIPRERWFTNLTTRGNTGSASIYIMLDELLKSGQLKSGERLLCFVPESGRFSSSFMLLSVV</sequence>
<evidence type="ECO:0000313" key="5">
    <source>
        <dbReference type="Proteomes" id="UP000886687"/>
    </source>
</evidence>
<dbReference type="CDD" id="cd00827">
    <property type="entry name" value="init_cond_enzymes"/>
    <property type="match status" value="1"/>
</dbReference>
<comment type="caution">
    <text evidence="4">The sequence shown here is derived from an EMBL/GenBank/DDBJ whole genome shotgun (WGS) entry which is preliminary data.</text>
</comment>
<evidence type="ECO:0000256" key="2">
    <source>
        <dbReference type="ARBA" id="ARBA00023315"/>
    </source>
</evidence>
<dbReference type="Pfam" id="PF08541">
    <property type="entry name" value="ACP_syn_III_C"/>
    <property type="match status" value="1"/>
</dbReference>
<organism evidence="4 5">
    <name type="scientific">Candidatus Thiodiazotropha lotti</name>
    <dbReference type="NCBI Taxonomy" id="2792787"/>
    <lineage>
        <taxon>Bacteria</taxon>
        <taxon>Pseudomonadati</taxon>
        <taxon>Pseudomonadota</taxon>
        <taxon>Gammaproteobacteria</taxon>
        <taxon>Chromatiales</taxon>
        <taxon>Sedimenticolaceae</taxon>
        <taxon>Candidatus Thiodiazotropha</taxon>
    </lineage>
</organism>
<keyword evidence="1" id="KW-0808">Transferase</keyword>
<gene>
    <name evidence="4" type="ORF">JAZ04_09385</name>
</gene>
<protein>
    <submittedName>
        <fullName evidence="4">Beta-ketoacyl-ACP synthase III</fullName>
    </submittedName>
</protein>
<evidence type="ECO:0000313" key="4">
    <source>
        <dbReference type="EMBL" id="MCG7939052.1"/>
    </source>
</evidence>
<keyword evidence="2" id="KW-0012">Acyltransferase</keyword>
<dbReference type="PANTHER" id="PTHR34069">
    <property type="entry name" value="3-OXOACYL-[ACYL-CARRIER-PROTEIN] SYNTHASE 3"/>
    <property type="match status" value="1"/>
</dbReference>
<dbReference type="Gene3D" id="3.40.47.10">
    <property type="match status" value="2"/>
</dbReference>
<evidence type="ECO:0000259" key="3">
    <source>
        <dbReference type="Pfam" id="PF08541"/>
    </source>
</evidence>
<dbReference type="EMBL" id="JAEPDI010000005">
    <property type="protein sequence ID" value="MCG7939052.1"/>
    <property type="molecule type" value="Genomic_DNA"/>
</dbReference>
<dbReference type="AlphaFoldDB" id="A0A9E4K4E5"/>
<feature type="domain" description="Beta-ketoacyl-[acyl-carrier-protein] synthase III C-terminal" evidence="3">
    <location>
        <begin position="287"/>
        <end position="364"/>
    </location>
</feature>
<proteinExistence type="predicted"/>
<dbReference type="InterPro" id="IPR016039">
    <property type="entry name" value="Thiolase-like"/>
</dbReference>
<name>A0A9E4K4E5_9GAMM</name>
<reference evidence="4" key="1">
    <citation type="journal article" date="2021" name="Proc. Natl. Acad. Sci. U.S.A.">
        <title>Global biogeography of chemosynthetic symbionts reveals both localized and globally distributed symbiont groups. .</title>
        <authorList>
            <person name="Osvatic J.T."/>
            <person name="Wilkins L.G.E."/>
            <person name="Leibrecht L."/>
            <person name="Leray M."/>
            <person name="Zauner S."/>
            <person name="Polzin J."/>
            <person name="Camacho Y."/>
            <person name="Gros O."/>
            <person name="van Gils J.A."/>
            <person name="Eisen J.A."/>
            <person name="Petersen J.M."/>
            <person name="Yuen B."/>
        </authorList>
    </citation>
    <scope>NUCLEOTIDE SEQUENCE</scope>
    <source>
        <strain evidence="4">MAGL173</strain>
    </source>
</reference>
<accession>A0A9E4K4E5</accession>
<dbReference type="GO" id="GO:0016746">
    <property type="term" value="F:acyltransferase activity"/>
    <property type="evidence" value="ECO:0007669"/>
    <property type="project" value="UniProtKB-KW"/>
</dbReference>
<dbReference type="InterPro" id="IPR013747">
    <property type="entry name" value="ACP_syn_III_C"/>
</dbReference>
<dbReference type="SUPFAM" id="SSF53901">
    <property type="entry name" value="Thiolase-like"/>
    <property type="match status" value="1"/>
</dbReference>
<dbReference type="PANTHER" id="PTHR34069:SF3">
    <property type="entry name" value="ACYL-COA:ACYL-COA ALKYLTRANSFERASE"/>
    <property type="match status" value="1"/>
</dbReference>
<dbReference type="Proteomes" id="UP000886687">
    <property type="component" value="Unassembled WGS sequence"/>
</dbReference>
<dbReference type="GO" id="GO:0044550">
    <property type="term" value="P:secondary metabolite biosynthetic process"/>
    <property type="evidence" value="ECO:0007669"/>
    <property type="project" value="TreeGrafter"/>
</dbReference>
<dbReference type="NCBIfam" id="NF005293">
    <property type="entry name" value="PRK06816.1"/>
    <property type="match status" value="1"/>
</dbReference>